<gene>
    <name evidence="1" type="ORF">LCGC14_2614890</name>
</gene>
<comment type="caution">
    <text evidence="1">The sequence shown here is derived from an EMBL/GenBank/DDBJ whole genome shotgun (WGS) entry which is preliminary data.</text>
</comment>
<evidence type="ECO:0000313" key="1">
    <source>
        <dbReference type="EMBL" id="KKL04556.1"/>
    </source>
</evidence>
<sequence>MDYINCTIPKEKCALRGENGSCRLMIECLPVIDRCEGTDGSEETSGRKCEKINNGYCTAYYNPAAKWIGDRCCPLATHYETEEAKKKRIRIGQQKQRKGW</sequence>
<reference evidence="1" key="1">
    <citation type="journal article" date="2015" name="Nature">
        <title>Complex archaea that bridge the gap between prokaryotes and eukaryotes.</title>
        <authorList>
            <person name="Spang A."/>
            <person name="Saw J.H."/>
            <person name="Jorgensen S.L."/>
            <person name="Zaremba-Niedzwiedzka K."/>
            <person name="Martijn J."/>
            <person name="Lind A.E."/>
            <person name="van Eijk R."/>
            <person name="Schleper C."/>
            <person name="Guy L."/>
            <person name="Ettema T.J."/>
        </authorList>
    </citation>
    <scope>NUCLEOTIDE SEQUENCE</scope>
</reference>
<dbReference type="Pfam" id="PF20657">
    <property type="entry name" value="DUF6811"/>
    <property type="match status" value="1"/>
</dbReference>
<protein>
    <submittedName>
        <fullName evidence="1">Uncharacterized protein</fullName>
    </submittedName>
</protein>
<dbReference type="InterPro" id="IPR047766">
    <property type="entry name" value="PxxKW_fam"/>
</dbReference>
<organism evidence="1">
    <name type="scientific">marine sediment metagenome</name>
    <dbReference type="NCBI Taxonomy" id="412755"/>
    <lineage>
        <taxon>unclassified sequences</taxon>
        <taxon>metagenomes</taxon>
        <taxon>ecological metagenomes</taxon>
    </lineage>
</organism>
<name>A0A0F9CFW5_9ZZZZ</name>
<dbReference type="EMBL" id="LAZR01044477">
    <property type="protein sequence ID" value="KKL04556.1"/>
    <property type="molecule type" value="Genomic_DNA"/>
</dbReference>
<proteinExistence type="predicted"/>
<accession>A0A0F9CFW5</accession>
<dbReference type="AlphaFoldDB" id="A0A0F9CFW5"/>